<dbReference type="AlphaFoldDB" id="W8QDD5"/>
<dbReference type="InterPro" id="IPR017853">
    <property type="entry name" value="GH"/>
</dbReference>
<organism evidence="1">
    <name type="scientific">Photobacterium damselae subsp. damselae</name>
    <name type="common">Listonella damsela</name>
    <dbReference type="NCBI Taxonomy" id="85581"/>
    <lineage>
        <taxon>Bacteria</taxon>
        <taxon>Pseudomonadati</taxon>
        <taxon>Pseudomonadota</taxon>
        <taxon>Gammaproteobacteria</taxon>
        <taxon>Vibrionales</taxon>
        <taxon>Vibrionaceae</taxon>
        <taxon>Photobacterium</taxon>
    </lineage>
</organism>
<evidence type="ECO:0008006" key="2">
    <source>
        <dbReference type="Google" id="ProtNLM"/>
    </source>
</evidence>
<dbReference type="EMBL" id="KF984036">
    <property type="protein sequence ID" value="AHL64215.1"/>
    <property type="molecule type" value="Genomic_DNA"/>
</dbReference>
<name>W8QDD5_PHODD</name>
<reference evidence="1" key="1">
    <citation type="submission" date="2013-12" db="EMBL/GenBank/DDBJ databases">
        <authorList>
            <person name="Rivas A."/>
            <person name="Lemos M."/>
            <person name="Osorio C."/>
        </authorList>
    </citation>
    <scope>NUCLEOTIDE SEQUENCE</scope>
    <source>
        <strain evidence="1">J3G801</strain>
    </source>
</reference>
<dbReference type="SUPFAM" id="SSF51445">
    <property type="entry name" value="(Trans)glycosidases"/>
    <property type="match status" value="1"/>
</dbReference>
<proteinExistence type="predicted"/>
<accession>W8QDD5</accession>
<sequence length="230" mass="27064">MNDLYGLILDMTQVPNVLENYPHIDTCPLVPWSRISNIDKICMCVQLTEQHFDWYQDYKANSILVAGSNCIEHFGSLFEAHIEGESVLFPFYCPDYIAPMMNKFTEQELQIFLGGNYLWVQGRQYEPDGLSVISKKNMWWEIKPHHLAEQVSKESLRNWMWQYYPERMIFMTENGYDFDDILDNHLELSLNKTMGAIRAILQILRKQESDLTLNNLLESKSVFEILDGYK</sequence>
<protein>
    <recommendedName>
        <fullName evidence="2">DUF4123 domain-containing protein</fullName>
    </recommendedName>
</protein>
<reference evidence="1" key="2">
    <citation type="journal article" date="2014" name="FEMS Microbiol. Lett.">
        <title>Evidence for horizontal gene transfer, gene duplication and genetic variation as driving forces of the diversity of haemolytic phenotypes in Photobacterium damselae subsp. damselae.</title>
        <authorList>
            <person name="Rivas A.J."/>
            <person name="Labella A.M."/>
            <person name="Borrego J.J."/>
            <person name="Lemos M.L."/>
            <person name="Osorio C.R."/>
        </authorList>
    </citation>
    <scope>NUCLEOTIDE SEQUENCE</scope>
    <source>
        <strain evidence="1">J3G801</strain>
    </source>
</reference>
<evidence type="ECO:0000313" key="1">
    <source>
        <dbReference type="EMBL" id="AHL64215.1"/>
    </source>
</evidence>